<protein>
    <submittedName>
        <fullName evidence="2">Uncharacterized protein</fullName>
    </submittedName>
</protein>
<evidence type="ECO:0000313" key="3">
    <source>
        <dbReference type="Proteomes" id="UP000324222"/>
    </source>
</evidence>
<feature type="region of interest" description="Disordered" evidence="1">
    <location>
        <begin position="1"/>
        <end position="21"/>
    </location>
</feature>
<keyword evidence="3" id="KW-1185">Reference proteome</keyword>
<dbReference type="AlphaFoldDB" id="A0A5B7K7B3"/>
<dbReference type="Proteomes" id="UP000324222">
    <property type="component" value="Unassembled WGS sequence"/>
</dbReference>
<reference evidence="2 3" key="1">
    <citation type="submission" date="2019-05" db="EMBL/GenBank/DDBJ databases">
        <title>Another draft genome of Portunus trituberculatus and its Hox gene families provides insights of decapod evolution.</title>
        <authorList>
            <person name="Jeong J.-H."/>
            <person name="Song I."/>
            <person name="Kim S."/>
            <person name="Choi T."/>
            <person name="Kim D."/>
            <person name="Ryu S."/>
            <person name="Kim W."/>
        </authorList>
    </citation>
    <scope>NUCLEOTIDE SEQUENCE [LARGE SCALE GENOMIC DNA]</scope>
    <source>
        <tissue evidence="2">Muscle</tissue>
    </source>
</reference>
<sequence length="58" mass="6507">MSQQEGSGEGNCHNVGTPLSSSLRNDLQRTVLIRLEDNSRNYIHPCTYCNLESIKITL</sequence>
<organism evidence="2 3">
    <name type="scientific">Portunus trituberculatus</name>
    <name type="common">Swimming crab</name>
    <name type="synonym">Neptunus trituberculatus</name>
    <dbReference type="NCBI Taxonomy" id="210409"/>
    <lineage>
        <taxon>Eukaryota</taxon>
        <taxon>Metazoa</taxon>
        <taxon>Ecdysozoa</taxon>
        <taxon>Arthropoda</taxon>
        <taxon>Crustacea</taxon>
        <taxon>Multicrustacea</taxon>
        <taxon>Malacostraca</taxon>
        <taxon>Eumalacostraca</taxon>
        <taxon>Eucarida</taxon>
        <taxon>Decapoda</taxon>
        <taxon>Pleocyemata</taxon>
        <taxon>Brachyura</taxon>
        <taxon>Eubrachyura</taxon>
        <taxon>Portunoidea</taxon>
        <taxon>Portunidae</taxon>
        <taxon>Portuninae</taxon>
        <taxon>Portunus</taxon>
    </lineage>
</organism>
<comment type="caution">
    <text evidence="2">The sequence shown here is derived from an EMBL/GenBank/DDBJ whole genome shotgun (WGS) entry which is preliminary data.</text>
</comment>
<accession>A0A5B7K7B3</accession>
<evidence type="ECO:0000313" key="2">
    <source>
        <dbReference type="EMBL" id="MPD02960.1"/>
    </source>
</evidence>
<dbReference type="EMBL" id="VSRR010133940">
    <property type="protein sequence ID" value="MPD02960.1"/>
    <property type="molecule type" value="Genomic_DNA"/>
</dbReference>
<name>A0A5B7K7B3_PORTR</name>
<gene>
    <name evidence="2" type="ORF">E2C01_098569</name>
</gene>
<proteinExistence type="predicted"/>
<evidence type="ECO:0000256" key="1">
    <source>
        <dbReference type="SAM" id="MobiDB-lite"/>
    </source>
</evidence>